<proteinExistence type="predicted"/>
<organism evidence="1">
    <name type="scientific">Xenorhabdus szentirmaii</name>
    <dbReference type="NCBI Taxonomy" id="290112"/>
    <lineage>
        <taxon>Bacteria</taxon>
        <taxon>Pseudomonadati</taxon>
        <taxon>Pseudomonadota</taxon>
        <taxon>Gammaproteobacteria</taxon>
        <taxon>Enterobacterales</taxon>
        <taxon>Morganellaceae</taxon>
        <taxon>Xenorhabdus</taxon>
    </lineage>
</organism>
<name>A0AAW3Z1W4_9GAMM</name>
<accession>A0AAW3Z1W4</accession>
<dbReference type="Gene3D" id="3.40.1580.30">
    <property type="entry name" value="Domain of unknown function (DUF5066)"/>
    <property type="match status" value="1"/>
</dbReference>
<comment type="caution">
    <text evidence="1">The sequence shown here is derived from an EMBL/GenBank/DDBJ whole genome shotgun (WGS) entry which is preliminary data.</text>
</comment>
<protein>
    <submittedName>
        <fullName evidence="1">DUF5066 family protein</fullName>
    </submittedName>
</protein>
<reference evidence="1" key="2">
    <citation type="journal article" date="2024" name="Toxins">
        <title>Genome Sequence Analysis of Native Xenorhabdus Strains Isolated from Entomopathogenic Nematodes in Argentina.</title>
        <authorList>
            <person name="Palma L."/>
            <person name="Frizzo L."/>
            <person name="Kaiser S."/>
            <person name="Berry C."/>
            <person name="Caballero P."/>
            <person name="Bode H.B."/>
            <person name="Del Valle E.E."/>
        </authorList>
    </citation>
    <scope>NUCLEOTIDE SEQUENCE</scope>
    <source>
        <strain evidence="1">M</strain>
    </source>
</reference>
<dbReference type="Pfam" id="PF16728">
    <property type="entry name" value="DUF5066"/>
    <property type="match status" value="1"/>
</dbReference>
<gene>
    <name evidence="1" type="ORF">ID854_18670</name>
</gene>
<dbReference type="Proteomes" id="UP001193920">
    <property type="component" value="Unassembled WGS sequence"/>
</dbReference>
<reference evidence="1" key="1">
    <citation type="submission" date="2020-09" db="EMBL/GenBank/DDBJ databases">
        <authorList>
            <person name="Palma L."/>
            <person name="Caballero P."/>
            <person name="Berry C."/>
            <person name="Del Valle E."/>
        </authorList>
    </citation>
    <scope>NUCLEOTIDE SEQUENCE</scope>
    <source>
        <strain evidence="1">M</strain>
    </source>
</reference>
<dbReference type="InterPro" id="IPR031990">
    <property type="entry name" value="DUF5066"/>
</dbReference>
<evidence type="ECO:0000313" key="1">
    <source>
        <dbReference type="EMBL" id="MBD2802408.1"/>
    </source>
</evidence>
<dbReference type="EMBL" id="JACXBF010000495">
    <property type="protein sequence ID" value="MBD2802408.1"/>
    <property type="molecule type" value="Genomic_DNA"/>
</dbReference>
<dbReference type="AlphaFoldDB" id="A0AAW3Z1W4"/>
<dbReference type="RefSeq" id="WP_323869631.1">
    <property type="nucleotide sequence ID" value="NZ_JACXBF010000495.1"/>
</dbReference>
<sequence>MMENQFEIFMSAIKQENRNTQLNPMSDEELGCLRMEKYRHPERSETVALPKSLLALLAYDRDLTSPYGDKVFSHILSSIDEKNLIISDRPDDDVYFMVSEYNPDLDIEDLMPIWNDSPDLPAIFSIVHPGDQRIWIYTSELDESGEYPIVRQEMEDFWLSESSLMEYLSNIFSITKEVDPKNIFQKKQAKYEERDIELLKKEVIHESFYEKVSDYD</sequence>